<proteinExistence type="predicted"/>
<dbReference type="Proteomes" id="UP000483018">
    <property type="component" value="Unassembled WGS sequence"/>
</dbReference>
<dbReference type="RefSeq" id="WP_158740097.1">
    <property type="nucleotide sequence ID" value="NZ_JAFBEP010000024.1"/>
</dbReference>
<accession>A0A7C8HEZ3</accession>
<protein>
    <submittedName>
        <fullName evidence="1">Uncharacterized protein</fullName>
    </submittedName>
</protein>
<sequence length="93" mass="11218">MHYITRCVKRKNTVKLFLNTKKKKMSESIYTAPENKLIKRRLFTGNTLEEIAGIYFEEMNRYSTLGYEVEEKKEGKVIFIEFYKRENKLQQIV</sequence>
<dbReference type="EMBL" id="WSLF01000004">
    <property type="protein sequence ID" value="KAE9635011.1"/>
    <property type="molecule type" value="Genomic_DNA"/>
</dbReference>
<dbReference type="AlphaFoldDB" id="A0A7C8HEZ3"/>
<comment type="caution">
    <text evidence="1">The sequence shown here is derived from an EMBL/GenBank/DDBJ whole genome shotgun (WGS) entry which is preliminary data.</text>
</comment>
<organism evidence="1 2">
    <name type="scientific">Defluviitalea raffinosedens</name>
    <dbReference type="NCBI Taxonomy" id="1450156"/>
    <lineage>
        <taxon>Bacteria</taxon>
        <taxon>Bacillati</taxon>
        <taxon>Bacillota</taxon>
        <taxon>Clostridia</taxon>
        <taxon>Lachnospirales</taxon>
        <taxon>Defluviitaleaceae</taxon>
        <taxon>Defluviitalea</taxon>
    </lineage>
</organism>
<dbReference type="OrthoDB" id="408685at186801"/>
<evidence type="ECO:0000313" key="1">
    <source>
        <dbReference type="EMBL" id="KAE9635011.1"/>
    </source>
</evidence>
<name>A0A7C8HEZ3_9FIRM</name>
<reference evidence="1 2" key="1">
    <citation type="submission" date="2019-12" db="EMBL/GenBank/DDBJ databases">
        <title>Defluviitalea raffinosedens, isolated from a biogas fermenter, genome sequencing and characterization.</title>
        <authorList>
            <person name="Rettenmaier R."/>
            <person name="Schneider M."/>
            <person name="Neuhaus K."/>
            <person name="Liebl W."/>
            <person name="Zverlov V."/>
        </authorList>
    </citation>
    <scope>NUCLEOTIDE SEQUENCE [LARGE SCALE GENOMIC DNA]</scope>
    <source>
        <strain evidence="1 2">249c-K6</strain>
    </source>
</reference>
<evidence type="ECO:0000313" key="2">
    <source>
        <dbReference type="Proteomes" id="UP000483018"/>
    </source>
</evidence>
<gene>
    <name evidence="1" type="ORF">GND95_06785</name>
</gene>
<keyword evidence="2" id="KW-1185">Reference proteome</keyword>